<gene>
    <name evidence="1" type="ORF">CHARACLAT_015663</name>
</gene>
<protein>
    <submittedName>
        <fullName evidence="1">Uncharacterized protein</fullName>
    </submittedName>
</protein>
<name>A0ABU7EV34_9TELE</name>
<evidence type="ECO:0000313" key="2">
    <source>
        <dbReference type="Proteomes" id="UP001352852"/>
    </source>
</evidence>
<proteinExistence type="predicted"/>
<keyword evidence="2" id="KW-1185">Reference proteome</keyword>
<sequence length="106" mass="12067">MRVQTRHCIQFTAQNKKKKVEKKNHAEEKEPRVSKVECTWFCNISSLPPGVNFHRCACPFVLIHLLGVTERKAALPEMNAEYPDAWQAVCGALLQTGRAHLETHLT</sequence>
<accession>A0ABU7EV34</accession>
<feature type="non-terminal residue" evidence="1">
    <location>
        <position position="106"/>
    </location>
</feature>
<comment type="caution">
    <text evidence="1">The sequence shown here is derived from an EMBL/GenBank/DDBJ whole genome shotgun (WGS) entry which is preliminary data.</text>
</comment>
<dbReference type="EMBL" id="JAHUTJ010066805">
    <property type="protein sequence ID" value="MED6290671.1"/>
    <property type="molecule type" value="Genomic_DNA"/>
</dbReference>
<organism evidence="1 2">
    <name type="scientific">Characodon lateralis</name>
    <dbReference type="NCBI Taxonomy" id="208331"/>
    <lineage>
        <taxon>Eukaryota</taxon>
        <taxon>Metazoa</taxon>
        <taxon>Chordata</taxon>
        <taxon>Craniata</taxon>
        <taxon>Vertebrata</taxon>
        <taxon>Euteleostomi</taxon>
        <taxon>Actinopterygii</taxon>
        <taxon>Neopterygii</taxon>
        <taxon>Teleostei</taxon>
        <taxon>Neoteleostei</taxon>
        <taxon>Acanthomorphata</taxon>
        <taxon>Ovalentaria</taxon>
        <taxon>Atherinomorphae</taxon>
        <taxon>Cyprinodontiformes</taxon>
        <taxon>Goodeidae</taxon>
        <taxon>Characodon</taxon>
    </lineage>
</organism>
<evidence type="ECO:0000313" key="1">
    <source>
        <dbReference type="EMBL" id="MED6290671.1"/>
    </source>
</evidence>
<reference evidence="1 2" key="1">
    <citation type="submission" date="2021-06" db="EMBL/GenBank/DDBJ databases">
        <authorList>
            <person name="Palmer J.M."/>
        </authorList>
    </citation>
    <scope>NUCLEOTIDE SEQUENCE [LARGE SCALE GENOMIC DNA]</scope>
    <source>
        <strain evidence="1 2">CL_MEX2019</strain>
        <tissue evidence="1">Muscle</tissue>
    </source>
</reference>
<dbReference type="Proteomes" id="UP001352852">
    <property type="component" value="Unassembled WGS sequence"/>
</dbReference>